<evidence type="ECO:0000313" key="3">
    <source>
        <dbReference type="Proteomes" id="UP000019116"/>
    </source>
</evidence>
<reference evidence="2" key="2">
    <citation type="submission" date="2018-10" db="UniProtKB">
        <authorList>
            <consortium name="EnsemblPlants"/>
        </authorList>
    </citation>
    <scope>IDENTIFICATION</scope>
</reference>
<dbReference type="Gramene" id="TraesWEE_scaffold_006647_01G000600.1">
    <property type="protein sequence ID" value="TraesWEE_scaffold_006647_01G000600.1"/>
    <property type="gene ID" value="TraesWEE_scaffold_006647_01G000600"/>
</dbReference>
<proteinExistence type="predicted"/>
<feature type="compositionally biased region" description="Polar residues" evidence="1">
    <location>
        <begin position="80"/>
        <end position="89"/>
    </location>
</feature>
<dbReference type="Gramene" id="TraesSTA2B03G00990000.1">
    <property type="protein sequence ID" value="TraesSTA2B03G00990000.1"/>
    <property type="gene ID" value="TraesSTA2B03G00990000"/>
</dbReference>
<sequence length="114" mass="12177">MAMAEAESNGFEFLSDPVDRFPLMDLSGGNCVPSNEAIEALICAPSDSSMGDAGDRALTMEADLNSTCDDVPLSAPPSEPSTGKDNPQGTWLDREKDSVTLHRAHHGKSTEVRR</sequence>
<dbReference type="Gramene" id="TraesCS2B02G403900.2">
    <property type="protein sequence ID" value="TraesCS2B02G403900.2"/>
    <property type="gene ID" value="TraesCS2B02G403900"/>
</dbReference>
<dbReference type="EnsemblPlants" id="TraesCS2B02G403900.2">
    <property type="protein sequence ID" value="TraesCS2B02G403900.2"/>
    <property type="gene ID" value="TraesCS2B02G403900"/>
</dbReference>
<name>A0A3B6CAA7_WHEAT</name>
<accession>A0A3B6CAA7</accession>
<evidence type="ECO:0000256" key="1">
    <source>
        <dbReference type="SAM" id="MobiDB-lite"/>
    </source>
</evidence>
<dbReference type="Gramene" id="TraesCS2B03G1028600.2">
    <property type="protein sequence ID" value="TraesCS2B03G1028600.2.CDS"/>
    <property type="gene ID" value="TraesCS2B03G1028600"/>
</dbReference>
<dbReference type="Gramene" id="TraesCAD_scaffold_035603_01G000200.1">
    <property type="protein sequence ID" value="TraesCAD_scaffold_035603_01G000200.1"/>
    <property type="gene ID" value="TraesCAD_scaffold_035603_01G000200"/>
</dbReference>
<dbReference type="Proteomes" id="UP000019116">
    <property type="component" value="Chromosome 2B"/>
</dbReference>
<organism evidence="2">
    <name type="scientific">Triticum aestivum</name>
    <name type="common">Wheat</name>
    <dbReference type="NCBI Taxonomy" id="4565"/>
    <lineage>
        <taxon>Eukaryota</taxon>
        <taxon>Viridiplantae</taxon>
        <taxon>Streptophyta</taxon>
        <taxon>Embryophyta</taxon>
        <taxon>Tracheophyta</taxon>
        <taxon>Spermatophyta</taxon>
        <taxon>Magnoliopsida</taxon>
        <taxon>Liliopsida</taxon>
        <taxon>Poales</taxon>
        <taxon>Poaceae</taxon>
        <taxon>BOP clade</taxon>
        <taxon>Pooideae</taxon>
        <taxon>Triticodae</taxon>
        <taxon>Triticeae</taxon>
        <taxon>Triticinae</taxon>
        <taxon>Triticum</taxon>
    </lineage>
</organism>
<dbReference type="AlphaFoldDB" id="A0A3B6CAA7"/>
<reference evidence="2" key="1">
    <citation type="submission" date="2018-08" db="EMBL/GenBank/DDBJ databases">
        <authorList>
            <person name="Rossello M."/>
        </authorList>
    </citation>
    <scope>NUCLEOTIDE SEQUENCE [LARGE SCALE GENOMIC DNA]</scope>
    <source>
        <strain evidence="2">cv. Chinese Spring</strain>
    </source>
</reference>
<protein>
    <submittedName>
        <fullName evidence="2">Uncharacterized protein</fullName>
    </submittedName>
</protein>
<keyword evidence="3" id="KW-1185">Reference proteome</keyword>
<feature type="region of interest" description="Disordered" evidence="1">
    <location>
        <begin position="67"/>
        <end position="114"/>
    </location>
</feature>
<evidence type="ECO:0000313" key="2">
    <source>
        <dbReference type="EnsemblPlants" id="TraesCS2B02G403900.2"/>
    </source>
</evidence>